<comment type="caution">
    <text evidence="1">The sequence shown here is derived from an EMBL/GenBank/DDBJ whole genome shotgun (WGS) entry which is preliminary data.</text>
</comment>
<reference evidence="1 2" key="1">
    <citation type="submission" date="2015-01" db="EMBL/GenBank/DDBJ databases">
        <title>Evolution of Trichinella species and genotypes.</title>
        <authorList>
            <person name="Korhonen P.K."/>
            <person name="Edoardo P."/>
            <person name="Giuseppe L.R."/>
            <person name="Gasser R.B."/>
        </authorList>
    </citation>
    <scope>NUCLEOTIDE SEQUENCE [LARGE SCALE GENOMIC DNA]</scope>
    <source>
        <strain evidence="1">ISS470</strain>
    </source>
</reference>
<name>A0A0V1FEN0_TRIPS</name>
<keyword evidence="2" id="KW-1185">Reference proteome</keyword>
<gene>
    <name evidence="1" type="ORF">T4D_13420</name>
</gene>
<dbReference type="Proteomes" id="UP000054995">
    <property type="component" value="Unassembled WGS sequence"/>
</dbReference>
<accession>A0A0V1FEN0</accession>
<protein>
    <submittedName>
        <fullName evidence="1">Uncharacterized protein</fullName>
    </submittedName>
</protein>
<evidence type="ECO:0000313" key="2">
    <source>
        <dbReference type="Proteomes" id="UP000054995"/>
    </source>
</evidence>
<evidence type="ECO:0000313" key="1">
    <source>
        <dbReference type="EMBL" id="KRY84464.1"/>
    </source>
</evidence>
<dbReference type="EMBL" id="JYDT01000113">
    <property type="protein sequence ID" value="KRY84464.1"/>
    <property type="molecule type" value="Genomic_DNA"/>
</dbReference>
<sequence length="94" mass="10763">MQCPLISIVLFKVEEYTTRYLAFLMVQCANNLWCRKREQIFAYSFVDPCMPGCSILPQPMPKLVIPNCTHCPVWALQISGPPESPLKYAFNCAF</sequence>
<organism evidence="1 2">
    <name type="scientific">Trichinella pseudospiralis</name>
    <name type="common">Parasitic roundworm</name>
    <dbReference type="NCBI Taxonomy" id="6337"/>
    <lineage>
        <taxon>Eukaryota</taxon>
        <taxon>Metazoa</taxon>
        <taxon>Ecdysozoa</taxon>
        <taxon>Nematoda</taxon>
        <taxon>Enoplea</taxon>
        <taxon>Dorylaimia</taxon>
        <taxon>Trichinellida</taxon>
        <taxon>Trichinellidae</taxon>
        <taxon>Trichinella</taxon>
    </lineage>
</organism>
<proteinExistence type="predicted"/>
<dbReference type="AlphaFoldDB" id="A0A0V1FEN0"/>